<protein>
    <recommendedName>
        <fullName evidence="6">GDSL esterase/lipase</fullName>
    </recommendedName>
</protein>
<evidence type="ECO:0000313" key="5">
    <source>
        <dbReference type="Proteomes" id="UP001151529"/>
    </source>
</evidence>
<keyword evidence="5" id="KW-1185">Reference proteome</keyword>
<keyword evidence="3" id="KW-0443">Lipid metabolism</keyword>
<accession>A0A9Q0PIK7</accession>
<evidence type="ECO:0000256" key="3">
    <source>
        <dbReference type="ARBA" id="ARBA00022963"/>
    </source>
</evidence>
<dbReference type="InterPro" id="IPR001087">
    <property type="entry name" value="GDSL"/>
</dbReference>
<comment type="caution">
    <text evidence="4">The sequence shown here is derived from an EMBL/GenBank/DDBJ whole genome shotgun (WGS) entry which is preliminary data.</text>
</comment>
<name>A0A9Q0PIK7_SALVM</name>
<dbReference type="Pfam" id="PF00657">
    <property type="entry name" value="Lipase_GDSL"/>
    <property type="match status" value="1"/>
</dbReference>
<evidence type="ECO:0000313" key="4">
    <source>
        <dbReference type="EMBL" id="KAJ6688916.1"/>
    </source>
</evidence>
<sequence>MRSSSNKQVILGIASQAYVVYTLLSLISLGLAGDTPTFYIFGDSGVDVGNNLYINTIAKPVFPNGIDFGKPFGTPSGRYSNVKTEENDYDSEFKLSIFVSTAQELGLKNFPAPYLAPTTVGDVLLNGVHYASSGSGILNSTGIFLDVSLALRIKSGISNIGIRDAKKLLAGAIYIVATGGNDVGSSIPQRNSSSDGLASLDLRFDTILSALRSQLIQKLYELGARKFVAVNSPSVGCAPFVRDVLSKRDGYVSLENQMSPMYNPKLKSMLEELTKNLTGSQYVSRMSETHAAMLWEPIGGLSRA</sequence>
<dbReference type="Proteomes" id="UP001151529">
    <property type="component" value="Chromosome 8"/>
</dbReference>
<dbReference type="InterPro" id="IPR051058">
    <property type="entry name" value="GDSL_Est/Lipase"/>
</dbReference>
<dbReference type="InterPro" id="IPR036514">
    <property type="entry name" value="SGNH_hydro_sf"/>
</dbReference>
<dbReference type="EMBL" id="JAPFFL010000012">
    <property type="protein sequence ID" value="KAJ6688916.1"/>
    <property type="molecule type" value="Genomic_DNA"/>
</dbReference>
<gene>
    <name evidence="4" type="ORF">OIU85_005348</name>
</gene>
<dbReference type="GO" id="GO:0016042">
    <property type="term" value="P:lipid catabolic process"/>
    <property type="evidence" value="ECO:0007669"/>
    <property type="project" value="UniProtKB-KW"/>
</dbReference>
<proteinExistence type="inferred from homology"/>
<comment type="similarity">
    <text evidence="1">Belongs to the 'GDSL' lipolytic enzyme family.</text>
</comment>
<reference evidence="4" key="2">
    <citation type="journal article" date="2023" name="Int. J. Mol. Sci.">
        <title>De Novo Assembly and Annotation of 11 Diverse Shrub Willow (Salix) Genomes Reveals Novel Gene Organization in Sex-Linked Regions.</title>
        <authorList>
            <person name="Hyden B."/>
            <person name="Feng K."/>
            <person name="Yates T.B."/>
            <person name="Jawdy S."/>
            <person name="Cereghino C."/>
            <person name="Smart L.B."/>
            <person name="Muchero W."/>
        </authorList>
    </citation>
    <scope>NUCLEOTIDE SEQUENCE [LARGE SCALE GENOMIC DNA]</scope>
    <source>
        <tissue evidence="4">Shoot tip</tissue>
    </source>
</reference>
<dbReference type="PANTHER" id="PTHR45648">
    <property type="entry name" value="GDSL LIPASE/ACYLHYDROLASE FAMILY PROTEIN (AFU_ORTHOLOGUE AFUA_4G14700)"/>
    <property type="match status" value="1"/>
</dbReference>
<dbReference type="Gene3D" id="3.40.50.1110">
    <property type="entry name" value="SGNH hydrolase"/>
    <property type="match status" value="1"/>
</dbReference>
<keyword evidence="3" id="KW-0442">Lipid degradation</keyword>
<evidence type="ECO:0008006" key="6">
    <source>
        <dbReference type="Google" id="ProtNLM"/>
    </source>
</evidence>
<organism evidence="4 5">
    <name type="scientific">Salix viminalis</name>
    <name type="common">Common osier</name>
    <name type="synonym">Basket willow</name>
    <dbReference type="NCBI Taxonomy" id="40686"/>
    <lineage>
        <taxon>Eukaryota</taxon>
        <taxon>Viridiplantae</taxon>
        <taxon>Streptophyta</taxon>
        <taxon>Embryophyta</taxon>
        <taxon>Tracheophyta</taxon>
        <taxon>Spermatophyta</taxon>
        <taxon>Magnoliopsida</taxon>
        <taxon>eudicotyledons</taxon>
        <taxon>Gunneridae</taxon>
        <taxon>Pentapetalae</taxon>
        <taxon>rosids</taxon>
        <taxon>fabids</taxon>
        <taxon>Malpighiales</taxon>
        <taxon>Salicaceae</taxon>
        <taxon>Saliceae</taxon>
        <taxon>Salix</taxon>
    </lineage>
</organism>
<dbReference type="AlphaFoldDB" id="A0A9Q0PIK7"/>
<dbReference type="OrthoDB" id="1600564at2759"/>
<dbReference type="PANTHER" id="PTHR45648:SF9">
    <property type="entry name" value="PROLINE-RICH PROTEIN APG, PUTATIVE-RELATED"/>
    <property type="match status" value="1"/>
</dbReference>
<dbReference type="GO" id="GO:0016788">
    <property type="term" value="F:hydrolase activity, acting on ester bonds"/>
    <property type="evidence" value="ECO:0007669"/>
    <property type="project" value="InterPro"/>
</dbReference>
<reference evidence="4" key="1">
    <citation type="submission" date="2022-11" db="EMBL/GenBank/DDBJ databases">
        <authorList>
            <person name="Hyden B.L."/>
            <person name="Feng K."/>
            <person name="Yates T."/>
            <person name="Jawdy S."/>
            <person name="Smart L.B."/>
            <person name="Muchero W."/>
        </authorList>
    </citation>
    <scope>NUCLEOTIDE SEQUENCE</scope>
    <source>
        <tissue evidence="4">Shoot tip</tissue>
    </source>
</reference>
<evidence type="ECO:0000256" key="1">
    <source>
        <dbReference type="ARBA" id="ARBA00008668"/>
    </source>
</evidence>
<evidence type="ECO:0000256" key="2">
    <source>
        <dbReference type="ARBA" id="ARBA00022801"/>
    </source>
</evidence>
<keyword evidence="2" id="KW-0378">Hydrolase</keyword>